<evidence type="ECO:0000313" key="1">
    <source>
        <dbReference type="EMBL" id="MBP0047281.1"/>
    </source>
</evidence>
<sequence length="133" mass="14378">MLDLSIGPLRVQTLVEQFEMLGATAVVQGPVLQVSQQDCHFAFCWEEAPGDWCTRSLAMAPEMPVLIISLDQALASLQGSGADASYCRLVQVDTAEAAFAAHRQALEAGEVERVLFCLSVQDSNSTLVCDYIV</sequence>
<comment type="caution">
    <text evidence="1">The sequence shown here is derived from an EMBL/GenBank/DDBJ whole genome shotgun (WGS) entry which is preliminary data.</text>
</comment>
<dbReference type="Proteomes" id="UP000810171">
    <property type="component" value="Unassembled WGS sequence"/>
</dbReference>
<protein>
    <submittedName>
        <fullName evidence="1">Uncharacterized protein</fullName>
    </submittedName>
</protein>
<accession>A0ABS3Z6P9</accession>
<gene>
    <name evidence="1" type="ORF">H9C73_00910</name>
</gene>
<proteinExistence type="predicted"/>
<keyword evidence="2" id="KW-1185">Reference proteome</keyword>
<dbReference type="EMBL" id="JACVEW010000001">
    <property type="protein sequence ID" value="MBP0047281.1"/>
    <property type="molecule type" value="Genomic_DNA"/>
</dbReference>
<reference evidence="1 2" key="1">
    <citation type="submission" date="2020-09" db="EMBL/GenBank/DDBJ databases">
        <authorList>
            <person name="Tanuku N.R.S."/>
        </authorList>
    </citation>
    <scope>NUCLEOTIDE SEQUENCE [LARGE SCALE GENOMIC DNA]</scope>
    <source>
        <strain evidence="1 2">AK62</strain>
    </source>
</reference>
<dbReference type="RefSeq" id="WP_209285889.1">
    <property type="nucleotide sequence ID" value="NZ_JACVEW010000001.1"/>
</dbReference>
<name>A0ABS3Z6P9_9GAMM</name>
<organism evidence="1 2">
    <name type="scientific">Marinobacterium alkalitolerans</name>
    <dbReference type="NCBI Taxonomy" id="1542925"/>
    <lineage>
        <taxon>Bacteria</taxon>
        <taxon>Pseudomonadati</taxon>
        <taxon>Pseudomonadota</taxon>
        <taxon>Gammaproteobacteria</taxon>
        <taxon>Oceanospirillales</taxon>
        <taxon>Oceanospirillaceae</taxon>
        <taxon>Marinobacterium</taxon>
    </lineage>
</organism>
<evidence type="ECO:0000313" key="2">
    <source>
        <dbReference type="Proteomes" id="UP000810171"/>
    </source>
</evidence>